<dbReference type="InterPro" id="IPR000209">
    <property type="entry name" value="Peptidase_S8/S53_dom"/>
</dbReference>
<keyword evidence="7 9" id="KW-0378">Hydrolase</keyword>
<name>M7PD29_PNEMU</name>
<dbReference type="Pfam" id="PF00082">
    <property type="entry name" value="Peptidase_S8"/>
    <property type="match status" value="1"/>
</dbReference>
<dbReference type="PRINTS" id="PR00723">
    <property type="entry name" value="SUBTILISIN"/>
</dbReference>
<evidence type="ECO:0000256" key="10">
    <source>
        <dbReference type="SAM" id="Coils"/>
    </source>
</evidence>
<evidence type="ECO:0000256" key="3">
    <source>
        <dbReference type="ARBA" id="ARBA00012462"/>
    </source>
</evidence>
<dbReference type="CDD" id="cd04857">
    <property type="entry name" value="Peptidases_S8_Tripeptidyl_Aminopeptidase_II"/>
    <property type="match status" value="1"/>
</dbReference>
<dbReference type="STRING" id="1069680.M7PD29"/>
<evidence type="ECO:0000256" key="6">
    <source>
        <dbReference type="ARBA" id="ARBA00022670"/>
    </source>
</evidence>
<dbReference type="Pfam" id="PF12580">
    <property type="entry name" value="TPPII"/>
    <property type="match status" value="1"/>
</dbReference>
<evidence type="ECO:0000259" key="14">
    <source>
        <dbReference type="Pfam" id="PF21316"/>
    </source>
</evidence>
<dbReference type="GO" id="GO:0008240">
    <property type="term" value="F:tripeptidyl-peptidase activity"/>
    <property type="evidence" value="ECO:0007669"/>
    <property type="project" value="UniProtKB-EC"/>
</dbReference>
<keyword evidence="6 9" id="KW-0645">Protease</keyword>
<dbReference type="EMBL" id="AFWA02000010">
    <property type="protein sequence ID" value="EMR08359.1"/>
    <property type="molecule type" value="Genomic_DNA"/>
</dbReference>
<feature type="active site" description="Charge relay system" evidence="9">
    <location>
        <position position="277"/>
    </location>
</feature>
<feature type="active site" description="Charge relay system" evidence="9">
    <location>
        <position position="463"/>
    </location>
</feature>
<dbReference type="OMA" id="SLRDFQC"/>
<evidence type="ECO:0000256" key="7">
    <source>
        <dbReference type="ARBA" id="ARBA00022801"/>
    </source>
</evidence>
<dbReference type="InterPro" id="IPR022398">
    <property type="entry name" value="Peptidase_S8_His-AS"/>
</dbReference>
<dbReference type="GO" id="GO:0005829">
    <property type="term" value="C:cytosol"/>
    <property type="evidence" value="ECO:0007669"/>
    <property type="project" value="TreeGrafter"/>
</dbReference>
<feature type="domain" description="Peptidase S8/S53" evidence="11">
    <location>
        <begin position="42"/>
        <end position="502"/>
    </location>
</feature>
<accession>M7PD29</accession>
<dbReference type="PANTHER" id="PTHR43806">
    <property type="entry name" value="PEPTIDASE S8"/>
    <property type="match status" value="1"/>
</dbReference>
<feature type="active site" description="Charge relay system" evidence="9">
    <location>
        <position position="51"/>
    </location>
</feature>
<organism evidence="15 16">
    <name type="scientific">Pneumocystis murina (strain B123)</name>
    <name type="common">Mouse pneumocystis pneumonia agent</name>
    <name type="synonym">Pneumocystis carinii f. sp. muris</name>
    <dbReference type="NCBI Taxonomy" id="1069680"/>
    <lineage>
        <taxon>Eukaryota</taxon>
        <taxon>Fungi</taxon>
        <taxon>Dikarya</taxon>
        <taxon>Ascomycota</taxon>
        <taxon>Taphrinomycotina</taxon>
        <taxon>Pneumocystomycetes</taxon>
        <taxon>Pneumocystaceae</taxon>
        <taxon>Pneumocystis</taxon>
    </lineage>
</organism>
<gene>
    <name evidence="15" type="ORF">PNEG_03199</name>
</gene>
<dbReference type="InterPro" id="IPR022229">
    <property type="entry name" value="TPPII_Ig-like-2"/>
</dbReference>
<dbReference type="eggNOG" id="KOG1114">
    <property type="taxonomic scope" value="Eukaryota"/>
</dbReference>
<evidence type="ECO:0000256" key="2">
    <source>
        <dbReference type="ARBA" id="ARBA00011073"/>
    </source>
</evidence>
<dbReference type="Gene3D" id="3.40.50.200">
    <property type="entry name" value="Peptidase S8/S53 domain"/>
    <property type="match status" value="2"/>
</dbReference>
<evidence type="ECO:0000256" key="5">
    <source>
        <dbReference type="ARBA" id="ARBA00022438"/>
    </source>
</evidence>
<reference evidence="16" key="1">
    <citation type="journal article" date="2016" name="Nat. Commun.">
        <title>Genome analysis of three Pneumocystis species reveals adaptation mechanisms to life exclusively in mammalian hosts.</title>
        <authorList>
            <person name="Ma L."/>
            <person name="Chen Z."/>
            <person name="Huang D.W."/>
            <person name="Kutty G."/>
            <person name="Ishihara M."/>
            <person name="Wang H."/>
            <person name="Abouelleil A."/>
            <person name="Bishop L."/>
            <person name="Davey E."/>
            <person name="Deng R."/>
            <person name="Deng X."/>
            <person name="Fan L."/>
            <person name="Fantoni G."/>
            <person name="Fitzgerald M."/>
            <person name="Gogineni E."/>
            <person name="Goldberg J.M."/>
            <person name="Handley G."/>
            <person name="Hu X."/>
            <person name="Huber C."/>
            <person name="Jiao X."/>
            <person name="Jones K."/>
            <person name="Levin J.Z."/>
            <person name="Liu Y."/>
            <person name="Macdonald P."/>
            <person name="Melnikov A."/>
            <person name="Raley C."/>
            <person name="Sassi M."/>
            <person name="Sherman B.T."/>
            <person name="Song X."/>
            <person name="Sykes S."/>
            <person name="Tran B."/>
            <person name="Walsh L."/>
            <person name="Xia Y."/>
            <person name="Yang J."/>
            <person name="Young S."/>
            <person name="Zeng Q."/>
            <person name="Zheng X."/>
            <person name="Stephens R."/>
            <person name="Nusbaum C."/>
            <person name="Birren B.W."/>
            <person name="Azadi P."/>
            <person name="Lempicki R.A."/>
            <person name="Cuomo C.A."/>
            <person name="Kovacs J.A."/>
        </authorList>
    </citation>
    <scope>NUCLEOTIDE SEQUENCE [LARGE SCALE GENOMIC DNA]</scope>
    <source>
        <strain evidence="16">B123</strain>
    </source>
</reference>
<dbReference type="PANTHER" id="PTHR43806:SF14">
    <property type="entry name" value="TRIPEPTIDYL-PEPTIDASE 2"/>
    <property type="match status" value="1"/>
</dbReference>
<dbReference type="InterPro" id="IPR036852">
    <property type="entry name" value="Peptidase_S8/S53_dom_sf"/>
</dbReference>
<dbReference type="InterPro" id="IPR046940">
    <property type="entry name" value="TPPII_Ig-like_sf"/>
</dbReference>
<proteinExistence type="inferred from homology"/>
<keyword evidence="16" id="KW-1185">Reference proteome</keyword>
<keyword evidence="10" id="KW-0175">Coiled coil</keyword>
<sequence>MTELLLSSFLNDSVYSFPVKGLLPKDETESLQFIKKYPEYDGRGVTVAVLDTGVDPSAPGMQKTTDGKTKIVNLIDCSGSGDVDVTTVAEVFEEDEVLKTKGLSGRTLKISKEWKNRDGKWFLGIKRGYEFFPESLVTRLKKKRLETFNQQHTALLAHVQHHINLFKEEHKDESKLLKEEMDLKQDLEAQYDVLKDMMCNYDDPGPVFDCLVWHDGKNWRAVIDTDEDGDLTHKKPMCDYHIEHHYEYFSKQDMLCYSVNIYDNGSVLSLVTLCGSHGTHVSGIIGANHLDDPDLNGVAPGVQIVSLKIGDTRLGSMETNHSLLRAAIAMVNLGVDIANMSYGESTGINDAGIFIDFLRKIIIGKKDIIFVSSAGNSGPALSTVGAPGGTTSGVISVGAYVTASMIKAEYSIFENVPEGKYTWSSNGPCTNGAKGLTIYAPGAAITSVPTYVLSRSQLMNGTSMSSPSACGGISLILSALKAQKIKYTPPRIYKAIENASKNVCDIMNVGFLQVEKSYDYFIQYINFLDQDFDFEIIVNNSSFNGKGIYLREFEETNHLHQITVEVKPTLKDEEILEKNTLELRLVLLSSKPWVKVPNYLLLNATGRVFDVQVDPVVLSSGFHYAEIIAYDTIVPKRKIFTIPVSVCKPELILKSLISWKNILLASGYIERKFIRVPDTSNWAELRVRTKKIDTCIKIFIHFTQLVQNLRLKDTEHKFFLKLHQNELILKQFVVIPGTTMEVCFANFWSSIASGEIDVELEFHGLKLSSNKVNLMFSENSQSIKRIEVINTLAPEIFEPTLKLNSLRRTFYPSFSSIRPLGERDVFPDSKTLFEMILTYSLKFLENTEVTFFLPLSSSLYDSSFCMLTALFNRNKRLLHFGETEPIKTKLKAGEYVYRVQLVHDSILILEKVKNMTLSVIQSLGDSKELSLNIFNDHIDAFNKEKSQDFNMKLQQGDRKSVVISTFIDPKQLPKDAKNGDKLIGQLHLEDKTRNVKKAGYDVEISLILEPKESVPSKDESIIDFQVQVLNKIKDNEEKKKFLDDLLRLYPNELSVLNARLETILKFASDEEIIDAANAIFAYVDFEKIAEYIRSEQFSNINLSNDQKKEKEKWERQKSVLVKALQEKAKILGRTSDGILTKEFDDAFEECRKWMEFPGKDYDFFLLQVRRFIARKHYGLALQLILKLESDSSYDLNESEIAKVYELKIDILKTLDWSIWVTYQEKWKLILNPPKGYILF</sequence>
<dbReference type="Proteomes" id="UP000011958">
    <property type="component" value="Unassembled WGS sequence"/>
</dbReference>
<evidence type="ECO:0000259" key="11">
    <source>
        <dbReference type="Pfam" id="PF00082"/>
    </source>
</evidence>
<dbReference type="Gene3D" id="1.25.40.710">
    <property type="match status" value="1"/>
</dbReference>
<keyword evidence="5" id="KW-0031">Aminopeptidase</keyword>
<dbReference type="InterPro" id="IPR034051">
    <property type="entry name" value="TPP_II_domain"/>
</dbReference>
<dbReference type="InterPro" id="IPR048384">
    <property type="entry name" value="TPPII_GBD"/>
</dbReference>
<dbReference type="SUPFAM" id="SSF52743">
    <property type="entry name" value="Subtilisin-like"/>
    <property type="match status" value="1"/>
</dbReference>
<dbReference type="Gene3D" id="2.60.40.3170">
    <property type="match status" value="1"/>
</dbReference>
<dbReference type="HOGENOM" id="CLU_003084_1_0_1"/>
<keyword evidence="8 9" id="KW-0720">Serine protease</keyword>
<dbReference type="InterPro" id="IPR046939">
    <property type="entry name" value="TPPII_C_sf"/>
</dbReference>
<dbReference type="FunFam" id="3.40.50.200:FF:000003">
    <property type="entry name" value="Tripeptidyl peptidase 2"/>
    <property type="match status" value="1"/>
</dbReference>
<dbReference type="InterPro" id="IPR050131">
    <property type="entry name" value="Peptidase_S8_subtilisin-like"/>
</dbReference>
<dbReference type="PROSITE" id="PS00138">
    <property type="entry name" value="SUBTILASE_SER"/>
    <property type="match status" value="1"/>
</dbReference>
<dbReference type="GO" id="GO:0004177">
    <property type="term" value="F:aminopeptidase activity"/>
    <property type="evidence" value="ECO:0007669"/>
    <property type="project" value="UniProtKB-KW"/>
</dbReference>
<evidence type="ECO:0000259" key="13">
    <source>
        <dbReference type="Pfam" id="PF21223"/>
    </source>
</evidence>
<comment type="caution">
    <text evidence="15">The sequence shown here is derived from an EMBL/GenBank/DDBJ whole genome shotgun (WGS) entry which is preliminary data.</text>
</comment>
<dbReference type="GO" id="GO:0006508">
    <property type="term" value="P:proteolysis"/>
    <property type="evidence" value="ECO:0007669"/>
    <property type="project" value="UniProtKB-KW"/>
</dbReference>
<dbReference type="OrthoDB" id="10256524at2759"/>
<comment type="similarity">
    <text evidence="2 9">Belongs to the peptidase S8 family.</text>
</comment>
<feature type="domain" description="Tripeptidyl peptidase II second Ig-like" evidence="12">
    <location>
        <begin position="790"/>
        <end position="977"/>
    </location>
</feature>
<feature type="domain" description="Tripeptidyl-peptidase II galactose-binding" evidence="14">
    <location>
        <begin position="667"/>
        <end position="751"/>
    </location>
</feature>
<comment type="catalytic activity">
    <reaction evidence="1">
        <text>Release of an N-terminal tripeptide from a polypeptide.</text>
        <dbReference type="EC" id="3.4.14.10"/>
    </reaction>
</comment>
<evidence type="ECO:0000256" key="1">
    <source>
        <dbReference type="ARBA" id="ARBA00001910"/>
    </source>
</evidence>
<dbReference type="Pfam" id="PF21316">
    <property type="entry name" value="TPPII_GBD"/>
    <property type="match status" value="1"/>
</dbReference>
<dbReference type="EC" id="3.4.14.10" evidence="3"/>
<dbReference type="VEuPathDB" id="FungiDB:PNEG_03199"/>
<dbReference type="GO" id="GO:0004252">
    <property type="term" value="F:serine-type endopeptidase activity"/>
    <property type="evidence" value="ECO:0007669"/>
    <property type="project" value="UniProtKB-UniRule"/>
</dbReference>
<evidence type="ECO:0000256" key="8">
    <source>
        <dbReference type="ARBA" id="ARBA00022825"/>
    </source>
</evidence>
<dbReference type="InterPro" id="IPR023828">
    <property type="entry name" value="Peptidase_S8_Ser-AS"/>
</dbReference>
<protein>
    <recommendedName>
        <fullName evidence="4">Tripeptidyl-peptidase 2</fullName>
        <ecNumber evidence="3">3.4.14.10</ecNumber>
    </recommendedName>
</protein>
<dbReference type="GeneID" id="19896886"/>
<feature type="coiled-coil region" evidence="10">
    <location>
        <begin position="167"/>
        <end position="197"/>
    </location>
</feature>
<dbReference type="AlphaFoldDB" id="M7PD29"/>
<feature type="domain" description="Tripeptidyl-peptidase II first Ig-like" evidence="13">
    <location>
        <begin position="534"/>
        <end position="646"/>
    </location>
</feature>
<evidence type="ECO:0000256" key="9">
    <source>
        <dbReference type="PROSITE-ProRule" id="PRU01240"/>
    </source>
</evidence>
<dbReference type="PROSITE" id="PS00137">
    <property type="entry name" value="SUBTILASE_HIS"/>
    <property type="match status" value="1"/>
</dbReference>
<evidence type="ECO:0000256" key="4">
    <source>
        <dbReference type="ARBA" id="ARBA00020244"/>
    </source>
</evidence>
<evidence type="ECO:0000313" key="16">
    <source>
        <dbReference type="Proteomes" id="UP000011958"/>
    </source>
</evidence>
<dbReference type="PROSITE" id="PS51892">
    <property type="entry name" value="SUBTILASE"/>
    <property type="match status" value="1"/>
</dbReference>
<dbReference type="InterPro" id="IPR015500">
    <property type="entry name" value="Peptidase_S8_subtilisin-rel"/>
</dbReference>
<dbReference type="Pfam" id="PF21223">
    <property type="entry name" value="TPPII_Ig-like-1"/>
    <property type="match status" value="1"/>
</dbReference>
<evidence type="ECO:0000259" key="12">
    <source>
        <dbReference type="Pfam" id="PF12580"/>
    </source>
</evidence>
<dbReference type="InterPro" id="IPR048383">
    <property type="entry name" value="TPPII_Ig-like-1"/>
</dbReference>
<evidence type="ECO:0000313" key="15">
    <source>
        <dbReference type="EMBL" id="EMR08359.1"/>
    </source>
</evidence>
<dbReference type="RefSeq" id="XP_007875262.1">
    <property type="nucleotide sequence ID" value="XM_007877071.1"/>
</dbReference>